<keyword evidence="3" id="KW-1185">Reference proteome</keyword>
<evidence type="ECO:0000313" key="2">
    <source>
        <dbReference type="EMBL" id="MED6127981.1"/>
    </source>
</evidence>
<protein>
    <submittedName>
        <fullName evidence="2">Uncharacterized protein</fullName>
    </submittedName>
</protein>
<organism evidence="2 3">
    <name type="scientific">Stylosanthes scabra</name>
    <dbReference type="NCBI Taxonomy" id="79078"/>
    <lineage>
        <taxon>Eukaryota</taxon>
        <taxon>Viridiplantae</taxon>
        <taxon>Streptophyta</taxon>
        <taxon>Embryophyta</taxon>
        <taxon>Tracheophyta</taxon>
        <taxon>Spermatophyta</taxon>
        <taxon>Magnoliopsida</taxon>
        <taxon>eudicotyledons</taxon>
        <taxon>Gunneridae</taxon>
        <taxon>Pentapetalae</taxon>
        <taxon>rosids</taxon>
        <taxon>fabids</taxon>
        <taxon>Fabales</taxon>
        <taxon>Fabaceae</taxon>
        <taxon>Papilionoideae</taxon>
        <taxon>50 kb inversion clade</taxon>
        <taxon>dalbergioids sensu lato</taxon>
        <taxon>Dalbergieae</taxon>
        <taxon>Pterocarpus clade</taxon>
        <taxon>Stylosanthes</taxon>
    </lineage>
</organism>
<feature type="compositionally biased region" description="Low complexity" evidence="1">
    <location>
        <begin position="52"/>
        <end position="78"/>
    </location>
</feature>
<dbReference type="EMBL" id="JASCZI010032189">
    <property type="protein sequence ID" value="MED6127981.1"/>
    <property type="molecule type" value="Genomic_DNA"/>
</dbReference>
<dbReference type="Proteomes" id="UP001341840">
    <property type="component" value="Unassembled WGS sequence"/>
</dbReference>
<reference evidence="2 3" key="1">
    <citation type="journal article" date="2023" name="Plants (Basel)">
        <title>Bridging the Gap: Combining Genomics and Transcriptomics Approaches to Understand Stylosanthes scabra, an Orphan Legume from the Brazilian Caatinga.</title>
        <authorList>
            <person name="Ferreira-Neto J.R.C."/>
            <person name="da Silva M.D."/>
            <person name="Binneck E."/>
            <person name="de Melo N.F."/>
            <person name="da Silva R.H."/>
            <person name="de Melo A.L.T.M."/>
            <person name="Pandolfi V."/>
            <person name="Bustamante F.O."/>
            <person name="Brasileiro-Vidal A.C."/>
            <person name="Benko-Iseppon A.M."/>
        </authorList>
    </citation>
    <scope>NUCLEOTIDE SEQUENCE [LARGE SCALE GENOMIC DNA]</scope>
    <source>
        <tissue evidence="2">Leaves</tissue>
    </source>
</reference>
<sequence>MTPAPRLEVVACVIPRAGNLRFSPLSSYITQDLLSSFLPYSITMSPILAGSSVLRPPRPSVSPTSSSSPSSSSTSGGVPRERDRSPEPPFSLFGQRRVVPPSPQRDASEPSEEASEQHDDIHTLLVILAIVL</sequence>
<proteinExistence type="predicted"/>
<comment type="caution">
    <text evidence="2">The sequence shown here is derived from an EMBL/GenBank/DDBJ whole genome shotgun (WGS) entry which is preliminary data.</text>
</comment>
<gene>
    <name evidence="2" type="ORF">PIB30_093294</name>
</gene>
<accession>A0ABU6RW05</accession>
<feature type="region of interest" description="Disordered" evidence="1">
    <location>
        <begin position="52"/>
        <end position="118"/>
    </location>
</feature>
<evidence type="ECO:0000256" key="1">
    <source>
        <dbReference type="SAM" id="MobiDB-lite"/>
    </source>
</evidence>
<name>A0ABU6RW05_9FABA</name>
<evidence type="ECO:0000313" key="3">
    <source>
        <dbReference type="Proteomes" id="UP001341840"/>
    </source>
</evidence>